<evidence type="ECO:0000256" key="1">
    <source>
        <dbReference type="SAM" id="MobiDB-lite"/>
    </source>
</evidence>
<reference evidence="3" key="1">
    <citation type="journal article" date="2019" name="Int. J. Syst. Evol. Microbiol.">
        <title>The Global Catalogue of Microorganisms (GCM) 10K type strain sequencing project: providing services to taxonomists for standard genome sequencing and annotation.</title>
        <authorList>
            <consortium name="The Broad Institute Genomics Platform"/>
            <consortium name="The Broad Institute Genome Sequencing Center for Infectious Disease"/>
            <person name="Wu L."/>
            <person name="Ma J."/>
        </authorList>
    </citation>
    <scope>NUCLEOTIDE SEQUENCE [LARGE SCALE GENOMIC DNA]</scope>
    <source>
        <strain evidence="3">CGMCC 1.10188</strain>
    </source>
</reference>
<evidence type="ECO:0000313" key="3">
    <source>
        <dbReference type="Proteomes" id="UP000603352"/>
    </source>
</evidence>
<proteinExistence type="predicted"/>
<dbReference type="EMBL" id="BMDZ01000005">
    <property type="protein sequence ID" value="GGB28806.1"/>
    <property type="molecule type" value="Genomic_DNA"/>
</dbReference>
<gene>
    <name evidence="2" type="ORF">GCM10011505_07620</name>
</gene>
<protein>
    <submittedName>
        <fullName evidence="2">Uncharacterized protein</fullName>
    </submittedName>
</protein>
<feature type="region of interest" description="Disordered" evidence="1">
    <location>
        <begin position="115"/>
        <end position="138"/>
    </location>
</feature>
<keyword evidence="3" id="KW-1185">Reference proteome</keyword>
<evidence type="ECO:0000313" key="2">
    <source>
        <dbReference type="EMBL" id="GGB28806.1"/>
    </source>
</evidence>
<dbReference type="Proteomes" id="UP000603352">
    <property type="component" value="Unassembled WGS sequence"/>
</dbReference>
<name>A0ABQ1IB15_9PROT</name>
<feature type="compositionally biased region" description="Low complexity" evidence="1">
    <location>
        <begin position="9"/>
        <end position="23"/>
    </location>
</feature>
<organism evidence="2 3">
    <name type="scientific">Tistrella bauzanensis</name>
    <dbReference type="NCBI Taxonomy" id="657419"/>
    <lineage>
        <taxon>Bacteria</taxon>
        <taxon>Pseudomonadati</taxon>
        <taxon>Pseudomonadota</taxon>
        <taxon>Alphaproteobacteria</taxon>
        <taxon>Geminicoccales</taxon>
        <taxon>Geminicoccaceae</taxon>
        <taxon>Tistrella</taxon>
    </lineage>
</organism>
<feature type="compositionally biased region" description="Low complexity" evidence="1">
    <location>
        <begin position="31"/>
        <end position="43"/>
    </location>
</feature>
<feature type="compositionally biased region" description="Acidic residues" evidence="1">
    <location>
        <begin position="44"/>
        <end position="66"/>
    </location>
</feature>
<comment type="caution">
    <text evidence="2">The sequence shown here is derived from an EMBL/GenBank/DDBJ whole genome shotgun (WGS) entry which is preliminary data.</text>
</comment>
<feature type="compositionally biased region" description="Low complexity" evidence="1">
    <location>
        <begin position="67"/>
        <end position="78"/>
    </location>
</feature>
<feature type="region of interest" description="Disordered" evidence="1">
    <location>
        <begin position="1"/>
        <end position="78"/>
    </location>
</feature>
<sequence>MEAAEGAEAEGAAVVPAPASGPAAEEEEAVAEGAAVVPAAEAAEGAEAEAAEGAEAEAAEGAEAEAAEGAAAEAAEGAAAEAAEVAAEVEVEADSPAPSAFQARASVLAWGAVGTHASHRSPEPDRSRSSVPPAAAGG</sequence>
<accession>A0ABQ1IB15</accession>